<dbReference type="STRING" id="39841.SAMN05660836_02260"/>
<dbReference type="EMBL" id="FOUU01000009">
    <property type="protein sequence ID" value="SFM99680.1"/>
    <property type="molecule type" value="Genomic_DNA"/>
</dbReference>
<dbReference type="AlphaFoldDB" id="A0A1I4VEX9"/>
<dbReference type="PANTHER" id="PTHR43267:SF1">
    <property type="entry name" value="TRNA THREONYLCARBAMOYLADENOSINE DEHYDRATASE"/>
    <property type="match status" value="1"/>
</dbReference>
<evidence type="ECO:0000313" key="3">
    <source>
        <dbReference type="Proteomes" id="UP000199611"/>
    </source>
</evidence>
<dbReference type="GO" id="GO:0061504">
    <property type="term" value="P:cyclic threonylcarbamoyladenosine biosynthetic process"/>
    <property type="evidence" value="ECO:0007669"/>
    <property type="project" value="TreeGrafter"/>
</dbReference>
<dbReference type="InterPro" id="IPR045886">
    <property type="entry name" value="ThiF/MoeB/HesA"/>
</dbReference>
<dbReference type="Proteomes" id="UP000199611">
    <property type="component" value="Unassembled WGS sequence"/>
</dbReference>
<dbReference type="InterPro" id="IPR000594">
    <property type="entry name" value="ThiF_NAD_FAD-bd"/>
</dbReference>
<reference evidence="2 3" key="1">
    <citation type="submission" date="2016-10" db="EMBL/GenBank/DDBJ databases">
        <authorList>
            <person name="de Groot N.N."/>
        </authorList>
    </citation>
    <scope>NUCLEOTIDE SEQUENCE [LARGE SCALE GENOMIC DNA]</scope>
    <source>
        <strain evidence="2 3">DSM 9990</strain>
    </source>
</reference>
<dbReference type="Pfam" id="PF00899">
    <property type="entry name" value="ThiF"/>
    <property type="match status" value="1"/>
</dbReference>
<dbReference type="Gene3D" id="3.40.50.720">
    <property type="entry name" value="NAD(P)-binding Rossmann-like Domain"/>
    <property type="match status" value="1"/>
</dbReference>
<dbReference type="GO" id="GO:0008641">
    <property type="term" value="F:ubiquitin-like modifier activating enzyme activity"/>
    <property type="evidence" value="ECO:0007669"/>
    <property type="project" value="InterPro"/>
</dbReference>
<evidence type="ECO:0000259" key="1">
    <source>
        <dbReference type="Pfam" id="PF00899"/>
    </source>
</evidence>
<name>A0A1I4VEX9_9BACT</name>
<gene>
    <name evidence="2" type="ORF">SAMN05660836_02260</name>
</gene>
<dbReference type="InterPro" id="IPR035985">
    <property type="entry name" value="Ubiquitin-activating_enz"/>
</dbReference>
<dbReference type="OrthoDB" id="9804286at2"/>
<proteinExistence type="predicted"/>
<protein>
    <submittedName>
        <fullName evidence="2">ThiF family protein</fullName>
    </submittedName>
</protein>
<dbReference type="PANTHER" id="PTHR43267">
    <property type="entry name" value="TRNA THREONYLCARBAMOYLADENOSINE DEHYDRATASE"/>
    <property type="match status" value="1"/>
</dbReference>
<keyword evidence="3" id="KW-1185">Reference proteome</keyword>
<sequence length="252" mass="29170">MSLSPHSVWSTDHLDSNDPLQQRWNIRQVPFHDRPEDIHTLDLKEVAGLPDEKVLPVPVYRLWNTFSTRKSYLTTVGYPMSNLQDLKKRELVLIDPDVIEPHNLNRMPYTVAQVGMLKVEALAELVAERRPACVLHLFPYIYQEVEGLLPPRIDWFVDCTDNLLVKERATKEKLWWYLKLGYDGFYITWDRTGELPWEDGEVRGYGTVPSFVGTPQFLAALAVIVITARLDLGTYLYSGDLREAIRRVFQQA</sequence>
<feature type="domain" description="THIF-type NAD/FAD binding fold" evidence="1">
    <location>
        <begin position="89"/>
        <end position="165"/>
    </location>
</feature>
<accession>A0A1I4VEX9</accession>
<organism evidence="2 3">
    <name type="scientific">Thermodesulforhabdus norvegica</name>
    <dbReference type="NCBI Taxonomy" id="39841"/>
    <lineage>
        <taxon>Bacteria</taxon>
        <taxon>Pseudomonadati</taxon>
        <taxon>Thermodesulfobacteriota</taxon>
        <taxon>Syntrophobacteria</taxon>
        <taxon>Syntrophobacterales</taxon>
        <taxon>Thermodesulforhabdaceae</taxon>
        <taxon>Thermodesulforhabdus</taxon>
    </lineage>
</organism>
<dbReference type="RefSeq" id="WP_093395879.1">
    <property type="nucleotide sequence ID" value="NZ_FOUU01000009.1"/>
</dbReference>
<dbReference type="GO" id="GO:0061503">
    <property type="term" value="F:tRNA threonylcarbamoyladenosine dehydratase"/>
    <property type="evidence" value="ECO:0007669"/>
    <property type="project" value="TreeGrafter"/>
</dbReference>
<dbReference type="SUPFAM" id="SSF69572">
    <property type="entry name" value="Activating enzymes of the ubiquitin-like proteins"/>
    <property type="match status" value="1"/>
</dbReference>
<evidence type="ECO:0000313" key="2">
    <source>
        <dbReference type="EMBL" id="SFM99680.1"/>
    </source>
</evidence>